<protein>
    <submittedName>
        <fullName evidence="4">Predicted protein</fullName>
    </submittedName>
</protein>
<feature type="compositionally biased region" description="Basic and acidic residues" evidence="3">
    <location>
        <begin position="286"/>
        <end position="299"/>
    </location>
</feature>
<dbReference type="VEuPathDB" id="AmoebaDB:NAEGRDRAFT_69930"/>
<feature type="region of interest" description="Disordered" evidence="3">
    <location>
        <begin position="285"/>
        <end position="306"/>
    </location>
</feature>
<feature type="compositionally biased region" description="Polar residues" evidence="3">
    <location>
        <begin position="130"/>
        <end position="145"/>
    </location>
</feature>
<dbReference type="EMBL" id="GG738881">
    <property type="protein sequence ID" value="EFC42218.1"/>
    <property type="molecule type" value="Genomic_DNA"/>
</dbReference>
<feature type="compositionally biased region" description="Low complexity" evidence="3">
    <location>
        <begin position="98"/>
        <end position="129"/>
    </location>
</feature>
<dbReference type="OMA" id="FQNCKYE"/>
<dbReference type="Proteomes" id="UP000006671">
    <property type="component" value="Unassembled WGS sequence"/>
</dbReference>
<dbReference type="RefSeq" id="XP_002674962.1">
    <property type="nucleotide sequence ID" value="XM_002674916.1"/>
</dbReference>
<name>D2VLX2_NAEGR</name>
<evidence type="ECO:0000256" key="2">
    <source>
        <dbReference type="ARBA" id="ARBA00023134"/>
    </source>
</evidence>
<dbReference type="OrthoDB" id="5073342at2759"/>
<evidence type="ECO:0000256" key="1">
    <source>
        <dbReference type="ARBA" id="ARBA00022741"/>
    </source>
</evidence>
<dbReference type="PROSITE" id="PS51419">
    <property type="entry name" value="RAB"/>
    <property type="match status" value="1"/>
</dbReference>
<dbReference type="GO" id="GO:0003924">
    <property type="term" value="F:GTPase activity"/>
    <property type="evidence" value="ECO:0007669"/>
    <property type="project" value="InterPro"/>
</dbReference>
<dbReference type="GO" id="GO:0007165">
    <property type="term" value="P:signal transduction"/>
    <property type="evidence" value="ECO:0007669"/>
    <property type="project" value="InterPro"/>
</dbReference>
<dbReference type="Gene3D" id="3.40.50.300">
    <property type="entry name" value="P-loop containing nucleotide triphosphate hydrolases"/>
    <property type="match status" value="2"/>
</dbReference>
<dbReference type="PANTHER" id="PTHR24070">
    <property type="entry name" value="RAS, DI-RAS, AND RHEB FAMILY MEMBERS OF SMALL GTPASE SUPERFAMILY"/>
    <property type="match status" value="1"/>
</dbReference>
<organism evidence="5">
    <name type="scientific">Naegleria gruberi</name>
    <name type="common">Amoeba</name>
    <dbReference type="NCBI Taxonomy" id="5762"/>
    <lineage>
        <taxon>Eukaryota</taxon>
        <taxon>Discoba</taxon>
        <taxon>Heterolobosea</taxon>
        <taxon>Tetramitia</taxon>
        <taxon>Eutetramitia</taxon>
        <taxon>Vahlkampfiidae</taxon>
        <taxon>Naegleria</taxon>
    </lineage>
</organism>
<accession>D2VLX2</accession>
<dbReference type="STRING" id="5762.D2VLX2"/>
<dbReference type="GO" id="GO:0016020">
    <property type="term" value="C:membrane"/>
    <property type="evidence" value="ECO:0007669"/>
    <property type="project" value="InterPro"/>
</dbReference>
<feature type="compositionally biased region" description="Low complexity" evidence="3">
    <location>
        <begin position="148"/>
        <end position="171"/>
    </location>
</feature>
<gene>
    <name evidence="4" type="ORF">NAEGRDRAFT_69930</name>
</gene>
<dbReference type="SMART" id="SM00173">
    <property type="entry name" value="RAS"/>
    <property type="match status" value="1"/>
</dbReference>
<proteinExistence type="predicted"/>
<dbReference type="InterPro" id="IPR020849">
    <property type="entry name" value="Small_GTPase_Ras-type"/>
</dbReference>
<dbReference type="SUPFAM" id="SSF52540">
    <property type="entry name" value="P-loop containing nucleoside triphosphate hydrolases"/>
    <property type="match status" value="1"/>
</dbReference>
<dbReference type="InParanoid" id="D2VLX2"/>
<sequence>MCLNTLDIFSVEFQNCKYELSMITLFDTGFTTEEKEELKSHIDGYLLMFDVKNKFSLEKVKTHMKLILQLHDPTSPILAEMNKNSWQNAYKKKRKATENNASSSSSSTNTVTTTSTNSSNVSTPTLNVTDTSNNPTTIVSPSSPGRETGSISSSIASSPTTTSSTTSSVSSSTSQTILPVVIIGNKCDIPDEEREVETKEGLQLGDKLGCPFIETSATFKKKGIDTAFIELIKRIDRTREEKRRILVRSSMGSLDDNAIDRRKSISSIFSFVSVSTSDNAAADEYQQAKRAKEMRELRKQQLAQKQ</sequence>
<evidence type="ECO:0000313" key="4">
    <source>
        <dbReference type="EMBL" id="EFC42218.1"/>
    </source>
</evidence>
<dbReference type="Pfam" id="PF00071">
    <property type="entry name" value="Ras"/>
    <property type="match status" value="1"/>
</dbReference>
<dbReference type="GO" id="GO:0005525">
    <property type="term" value="F:GTP binding"/>
    <property type="evidence" value="ECO:0007669"/>
    <property type="project" value="UniProtKB-KW"/>
</dbReference>
<keyword evidence="2" id="KW-0342">GTP-binding</keyword>
<dbReference type="KEGG" id="ngr:NAEGRDRAFT_69930"/>
<dbReference type="InterPro" id="IPR027417">
    <property type="entry name" value="P-loop_NTPase"/>
</dbReference>
<keyword evidence="1" id="KW-0547">Nucleotide-binding</keyword>
<dbReference type="GeneID" id="8851704"/>
<dbReference type="PROSITE" id="PS51421">
    <property type="entry name" value="RAS"/>
    <property type="match status" value="1"/>
</dbReference>
<evidence type="ECO:0000256" key="3">
    <source>
        <dbReference type="SAM" id="MobiDB-lite"/>
    </source>
</evidence>
<reference evidence="4 5" key="1">
    <citation type="journal article" date="2010" name="Cell">
        <title>The genome of Naegleria gruberi illuminates early eukaryotic versatility.</title>
        <authorList>
            <person name="Fritz-Laylin L.K."/>
            <person name="Prochnik S.E."/>
            <person name="Ginger M.L."/>
            <person name="Dacks J.B."/>
            <person name="Carpenter M.L."/>
            <person name="Field M.C."/>
            <person name="Kuo A."/>
            <person name="Paredez A."/>
            <person name="Chapman J."/>
            <person name="Pham J."/>
            <person name="Shu S."/>
            <person name="Neupane R."/>
            <person name="Cipriano M."/>
            <person name="Mancuso J."/>
            <person name="Tu H."/>
            <person name="Salamov A."/>
            <person name="Lindquist E."/>
            <person name="Shapiro H."/>
            <person name="Lucas S."/>
            <person name="Grigoriev I.V."/>
            <person name="Cande W.Z."/>
            <person name="Fulton C."/>
            <person name="Rokhsar D.S."/>
            <person name="Dawson S.C."/>
        </authorList>
    </citation>
    <scope>NUCLEOTIDE SEQUENCE [LARGE SCALE GENOMIC DNA]</scope>
    <source>
        <strain evidence="4 5">NEG-M</strain>
    </source>
</reference>
<evidence type="ECO:0000313" key="5">
    <source>
        <dbReference type="Proteomes" id="UP000006671"/>
    </source>
</evidence>
<dbReference type="InterPro" id="IPR001806">
    <property type="entry name" value="Small_GTPase"/>
</dbReference>
<dbReference type="AlphaFoldDB" id="D2VLX2"/>
<feature type="region of interest" description="Disordered" evidence="3">
    <location>
        <begin position="89"/>
        <end position="171"/>
    </location>
</feature>
<keyword evidence="5" id="KW-1185">Reference proteome</keyword>